<evidence type="ECO:0000313" key="3">
    <source>
        <dbReference type="Proteomes" id="UP001317870"/>
    </source>
</evidence>
<name>A0ABM8CXV7_9NOCA</name>
<dbReference type="InterPro" id="IPR036271">
    <property type="entry name" value="Tet_transcr_reg_TetR-rel_C_sf"/>
</dbReference>
<gene>
    <name evidence="2" type="ORF">IFM12276_28760</name>
</gene>
<dbReference type="Proteomes" id="UP001317870">
    <property type="component" value="Chromosome"/>
</dbReference>
<evidence type="ECO:0000256" key="1">
    <source>
        <dbReference type="SAM" id="MobiDB-lite"/>
    </source>
</evidence>
<sequence length="125" mass="13600">MRALRPFSVEATPPGHPPTSILATATARSATPSPALSPTSAKRAACRQIWDPDRCAVLAMALLDGLQTQWLYDSDVDMADHVAAETWRTRLSARSCTTVSRPRRPDRSRPANPCVIGHDAATRPR</sequence>
<organism evidence="2 3">
    <name type="scientific">Nocardia sputorum</name>
    <dbReference type="NCBI Taxonomy" id="2984338"/>
    <lineage>
        <taxon>Bacteria</taxon>
        <taxon>Bacillati</taxon>
        <taxon>Actinomycetota</taxon>
        <taxon>Actinomycetes</taxon>
        <taxon>Mycobacteriales</taxon>
        <taxon>Nocardiaceae</taxon>
        <taxon>Nocardia</taxon>
    </lineage>
</organism>
<reference evidence="2 3" key="1">
    <citation type="submission" date="2022-11" db="EMBL/GenBank/DDBJ databases">
        <title>Genome Sequencing of Nocardia sp. ON39_IFM12276 and assembly.</title>
        <authorList>
            <person name="Shimojima M."/>
            <person name="Toyokawa M."/>
            <person name="Uesaka K."/>
        </authorList>
    </citation>
    <scope>NUCLEOTIDE SEQUENCE [LARGE SCALE GENOMIC DNA]</scope>
    <source>
        <strain evidence="2 3">IFM 12276</strain>
    </source>
</reference>
<dbReference type="EMBL" id="AP026978">
    <property type="protein sequence ID" value="BDT99847.1"/>
    <property type="molecule type" value="Genomic_DNA"/>
</dbReference>
<proteinExistence type="predicted"/>
<dbReference type="SUPFAM" id="SSF48498">
    <property type="entry name" value="Tetracyclin repressor-like, C-terminal domain"/>
    <property type="match status" value="1"/>
</dbReference>
<dbReference type="Gene3D" id="1.10.357.10">
    <property type="entry name" value="Tetracycline Repressor, domain 2"/>
    <property type="match status" value="1"/>
</dbReference>
<feature type="region of interest" description="Disordered" evidence="1">
    <location>
        <begin position="93"/>
        <end position="125"/>
    </location>
</feature>
<evidence type="ECO:0000313" key="2">
    <source>
        <dbReference type="EMBL" id="BDT99847.1"/>
    </source>
</evidence>
<accession>A0ABM8CXV7</accession>
<keyword evidence="3" id="KW-1185">Reference proteome</keyword>
<protein>
    <submittedName>
        <fullName evidence="2">Uncharacterized protein</fullName>
    </submittedName>
</protein>